<reference evidence="1" key="1">
    <citation type="submission" date="2023-11" db="EMBL/GenBank/DDBJ databases">
        <title>Genome assemblies of two species of porcelain crab, Petrolisthes cinctipes and Petrolisthes manimaculis (Anomura: Porcellanidae).</title>
        <authorList>
            <person name="Angst P."/>
        </authorList>
    </citation>
    <scope>NUCLEOTIDE SEQUENCE</scope>
    <source>
        <strain evidence="1">PB745_02</strain>
        <tissue evidence="1">Gill</tissue>
    </source>
</reference>
<name>A0AAE1P0U8_9EUCA</name>
<evidence type="ECO:0000313" key="2">
    <source>
        <dbReference type="Proteomes" id="UP001292094"/>
    </source>
</evidence>
<keyword evidence="2" id="KW-1185">Reference proteome</keyword>
<proteinExistence type="predicted"/>
<protein>
    <submittedName>
        <fullName evidence="1">Uncharacterized protein</fullName>
    </submittedName>
</protein>
<dbReference type="AlphaFoldDB" id="A0AAE1P0U8"/>
<feature type="non-terminal residue" evidence="1">
    <location>
        <position position="17"/>
    </location>
</feature>
<evidence type="ECO:0000313" key="1">
    <source>
        <dbReference type="EMBL" id="KAK4300075.1"/>
    </source>
</evidence>
<organism evidence="1 2">
    <name type="scientific">Petrolisthes manimaculis</name>
    <dbReference type="NCBI Taxonomy" id="1843537"/>
    <lineage>
        <taxon>Eukaryota</taxon>
        <taxon>Metazoa</taxon>
        <taxon>Ecdysozoa</taxon>
        <taxon>Arthropoda</taxon>
        <taxon>Crustacea</taxon>
        <taxon>Multicrustacea</taxon>
        <taxon>Malacostraca</taxon>
        <taxon>Eumalacostraca</taxon>
        <taxon>Eucarida</taxon>
        <taxon>Decapoda</taxon>
        <taxon>Pleocyemata</taxon>
        <taxon>Anomura</taxon>
        <taxon>Galatheoidea</taxon>
        <taxon>Porcellanidae</taxon>
        <taxon>Petrolisthes</taxon>
    </lineage>
</organism>
<accession>A0AAE1P0U8</accession>
<dbReference type="Proteomes" id="UP001292094">
    <property type="component" value="Unassembled WGS sequence"/>
</dbReference>
<dbReference type="EMBL" id="JAWZYT010003121">
    <property type="protein sequence ID" value="KAK4300075.1"/>
    <property type="molecule type" value="Genomic_DNA"/>
</dbReference>
<comment type="caution">
    <text evidence="1">The sequence shown here is derived from an EMBL/GenBank/DDBJ whole genome shotgun (WGS) entry which is preliminary data.</text>
</comment>
<gene>
    <name evidence="1" type="ORF">Pmani_027696</name>
</gene>
<sequence>MEQKEMMEVGEVQEEHK</sequence>